<gene>
    <name evidence="9" type="ORF">THARTR1_01809</name>
</gene>
<dbReference type="InterPro" id="IPR000209">
    <property type="entry name" value="Peptidase_S8/S53_dom"/>
</dbReference>
<dbReference type="Gene3D" id="3.40.50.200">
    <property type="entry name" value="Peptidase S8/S53 domain"/>
    <property type="match status" value="1"/>
</dbReference>
<organism evidence="9 10">
    <name type="scientific">Trichoderma harzianum</name>
    <name type="common">Hypocrea lixii</name>
    <dbReference type="NCBI Taxonomy" id="5544"/>
    <lineage>
        <taxon>Eukaryota</taxon>
        <taxon>Fungi</taxon>
        <taxon>Dikarya</taxon>
        <taxon>Ascomycota</taxon>
        <taxon>Pezizomycotina</taxon>
        <taxon>Sordariomycetes</taxon>
        <taxon>Hypocreomycetidae</taxon>
        <taxon>Hypocreales</taxon>
        <taxon>Hypocreaceae</taxon>
        <taxon>Trichoderma</taxon>
    </lineage>
</organism>
<reference evidence="9 10" key="1">
    <citation type="submission" date="2017-02" db="EMBL/GenBank/DDBJ databases">
        <title>Genomes of Trichoderma spp. with biocontrol activity.</title>
        <authorList>
            <person name="Gardiner D."/>
            <person name="Kazan K."/>
            <person name="Vos C."/>
            <person name="Harvey P."/>
        </authorList>
    </citation>
    <scope>NUCLEOTIDE SEQUENCE [LARGE SCALE GENOMIC DNA]</scope>
    <source>
        <strain evidence="9 10">Tr1</strain>
    </source>
</reference>
<dbReference type="SUPFAM" id="SSF52743">
    <property type="entry name" value="Subtilisin-like"/>
    <property type="match status" value="1"/>
</dbReference>
<evidence type="ECO:0000256" key="4">
    <source>
        <dbReference type="ARBA" id="ARBA00022825"/>
    </source>
</evidence>
<dbReference type="PANTHER" id="PTHR43806:SF11">
    <property type="entry name" value="CEREVISIN-RELATED"/>
    <property type="match status" value="1"/>
</dbReference>
<keyword evidence="4" id="KW-0720">Serine protease</keyword>
<proteinExistence type="inferred from homology"/>
<comment type="caution">
    <text evidence="9">The sequence shown here is derived from an EMBL/GenBank/DDBJ whole genome shotgun (WGS) entry which is preliminary data.</text>
</comment>
<comment type="similarity">
    <text evidence="1 5">Belongs to the peptidase S8 family.</text>
</comment>
<evidence type="ECO:0000313" key="9">
    <source>
        <dbReference type="EMBL" id="PNP58294.1"/>
    </source>
</evidence>
<dbReference type="Proteomes" id="UP000236290">
    <property type="component" value="Unassembled WGS sequence"/>
</dbReference>
<dbReference type="OrthoDB" id="4899029at2759"/>
<evidence type="ECO:0000259" key="7">
    <source>
        <dbReference type="Pfam" id="PF00082"/>
    </source>
</evidence>
<dbReference type="InterPro" id="IPR036852">
    <property type="entry name" value="Peptidase_S8/S53_dom_sf"/>
</dbReference>
<feature type="domain" description="DUF7580" evidence="8">
    <location>
        <begin position="194"/>
        <end position="555"/>
    </location>
</feature>
<evidence type="ECO:0000256" key="5">
    <source>
        <dbReference type="PROSITE-ProRule" id="PRU01240"/>
    </source>
</evidence>
<dbReference type="InterPro" id="IPR023827">
    <property type="entry name" value="Peptidase_S8_Asp-AS"/>
</dbReference>
<evidence type="ECO:0000259" key="8">
    <source>
        <dbReference type="Pfam" id="PF24476"/>
    </source>
</evidence>
<protein>
    <submittedName>
        <fullName evidence="9">Uncharacterized protein</fullName>
    </submittedName>
</protein>
<evidence type="ECO:0000256" key="3">
    <source>
        <dbReference type="ARBA" id="ARBA00022801"/>
    </source>
</evidence>
<accession>A0A2K0UKJ0</accession>
<evidence type="ECO:0000256" key="1">
    <source>
        <dbReference type="ARBA" id="ARBA00011073"/>
    </source>
</evidence>
<evidence type="ECO:0000256" key="6">
    <source>
        <dbReference type="SAM" id="MobiDB-lite"/>
    </source>
</evidence>
<dbReference type="GO" id="GO:0004252">
    <property type="term" value="F:serine-type endopeptidase activity"/>
    <property type="evidence" value="ECO:0007669"/>
    <property type="project" value="InterPro"/>
</dbReference>
<evidence type="ECO:0000313" key="10">
    <source>
        <dbReference type="Proteomes" id="UP000236290"/>
    </source>
</evidence>
<keyword evidence="2" id="KW-0645">Protease</keyword>
<dbReference type="InterPro" id="IPR056002">
    <property type="entry name" value="DUF7580"/>
</dbReference>
<name>A0A2K0UKJ0_TRIHA</name>
<evidence type="ECO:0000256" key="2">
    <source>
        <dbReference type="ARBA" id="ARBA00022670"/>
    </source>
</evidence>
<sequence length="930" mass="104602">MGTPLAPEGEGESESEVDLFQRVSQTFRQMAEIARNIDTHEEEKIFYSHLALHCMRFEVCIERARQVSSRFNGDVIDRALSCLYSLIPETGFYELAYHKLRLQDLNASWDKTRKQEHNAQVKFVTQWMKIGSPEDHLNRIDGGLEDCADVLERQQKQQQQQQQRRRQQQPENVLQKHSHGISSAGNYEPSYVVWKAAQALFEALQKCRGCSCSKQHEFGAKLELGTYRRPVKKADNKSSTTRSKASLVRCRDGDPTRILDFDMFLSMEHKWHEVRVQTVRERVVGFAMDAPPAVEAHKAKVVETLCKSIDSTKSTAWQRLVLKLKKGQLFNERVEKTNFWIDKSAEPISLLKCFEERCEFFTEKTKRILSLIIGYAVLHLNRTSWLQPGWGSANIKFFQTTTRKTPLRPFIQVDLPEAGATTDVEPGSDDKDAAYFEDLDAGHPCPALIALAVVLIEIYFAKPFTKLAQMSGIPLENSSGHITLVDVYQVFNGEDENEIEGWRSQIPEDSPLLKAIDSCLDTTKWEDEEGDPLDNATIKFRIYQDVIRPLELHLTSGFSSIPLDGVDDYARQLDFGQWGQVINDHESQTLTSSTLPQEQLMHQRSPSPAVILLDSGQLGVQLGSPALQKLLLHQISMVNSFASPSSSLMSLGSFSSCEPNYRASQFFDDEIGDGGYSNAKTRDYIKWRSEYENVYSKCIRAYLLDPPSRPVKIAILDTGIDRGHDAFEAREENIKAKLNFYNNSQRSITDLNGHGTFTASLILDYAPDAELYIAKIADKENTTPNAKIVVDALNHAIDKWNVDIISLSFGWPSTSFEGYEELEDAIDRAHGKKILIFAAASNSGGKLGRAYPASSSQVICVHSTDTLGTPSRFSPTAEPDNLNFATVGESIESAWPMLLCNDLESPQSCISSQKKGKYGGVVEEMRQART</sequence>
<dbReference type="PROSITE" id="PS51892">
    <property type="entry name" value="SUBTILASE"/>
    <property type="match status" value="1"/>
</dbReference>
<dbReference type="AlphaFoldDB" id="A0A2K0UKJ0"/>
<comment type="caution">
    <text evidence="5">Lacks conserved residue(s) required for the propagation of feature annotation.</text>
</comment>
<dbReference type="InterPro" id="IPR050131">
    <property type="entry name" value="Peptidase_S8_subtilisin-like"/>
</dbReference>
<keyword evidence="3" id="KW-0378">Hydrolase</keyword>
<dbReference type="Pfam" id="PF24476">
    <property type="entry name" value="DUF7580"/>
    <property type="match status" value="1"/>
</dbReference>
<dbReference type="EMBL" id="MTYI01000021">
    <property type="protein sequence ID" value="PNP58294.1"/>
    <property type="molecule type" value="Genomic_DNA"/>
</dbReference>
<dbReference type="Pfam" id="PF00082">
    <property type="entry name" value="Peptidase_S8"/>
    <property type="match status" value="1"/>
</dbReference>
<dbReference type="PROSITE" id="PS00136">
    <property type="entry name" value="SUBTILASE_ASP"/>
    <property type="match status" value="1"/>
</dbReference>
<dbReference type="GO" id="GO:0006508">
    <property type="term" value="P:proteolysis"/>
    <property type="evidence" value="ECO:0007669"/>
    <property type="project" value="UniProtKB-KW"/>
</dbReference>
<feature type="domain" description="Peptidase S8/S53" evidence="7">
    <location>
        <begin position="711"/>
        <end position="876"/>
    </location>
</feature>
<dbReference type="PANTHER" id="PTHR43806">
    <property type="entry name" value="PEPTIDASE S8"/>
    <property type="match status" value="1"/>
</dbReference>
<feature type="region of interest" description="Disordered" evidence="6">
    <location>
        <begin position="152"/>
        <end position="182"/>
    </location>
</feature>